<evidence type="ECO:0000256" key="1">
    <source>
        <dbReference type="SAM" id="Phobius"/>
    </source>
</evidence>
<protein>
    <submittedName>
        <fullName evidence="2">Uncharacterized protein</fullName>
    </submittedName>
</protein>
<sequence length="47" mass="5267">MSARRKSQWTEEEVREVLREINKRMLIGVGIAVLVGVVIIGLVAIFS</sequence>
<reference evidence="2 3" key="1">
    <citation type="submission" date="2019-12" db="EMBL/GenBank/DDBJ databases">
        <authorList>
            <person name="Li J."/>
            <person name="Shi Y."/>
            <person name="Xu G."/>
            <person name="Xiao D."/>
            <person name="Ran X."/>
        </authorList>
    </citation>
    <scope>NUCLEOTIDE SEQUENCE [LARGE SCALE GENOMIC DNA]</scope>
    <source>
        <strain evidence="2 3">JCM 15915</strain>
    </source>
</reference>
<dbReference type="Proteomes" id="UP000462152">
    <property type="component" value="Unassembled WGS sequence"/>
</dbReference>
<name>A0A7K1LJ35_9MICC</name>
<keyword evidence="1" id="KW-0812">Transmembrane</keyword>
<evidence type="ECO:0000313" key="2">
    <source>
        <dbReference type="EMBL" id="MUN55205.1"/>
    </source>
</evidence>
<proteinExistence type="predicted"/>
<accession>A0A7K1LJ35</accession>
<organism evidence="2 3">
    <name type="scientific">Rothia koreensis</name>
    <dbReference type="NCBI Taxonomy" id="592378"/>
    <lineage>
        <taxon>Bacteria</taxon>
        <taxon>Bacillati</taxon>
        <taxon>Actinomycetota</taxon>
        <taxon>Actinomycetes</taxon>
        <taxon>Micrococcales</taxon>
        <taxon>Micrococcaceae</taxon>
        <taxon>Rothia</taxon>
    </lineage>
</organism>
<keyword evidence="1" id="KW-1133">Transmembrane helix</keyword>
<keyword evidence="3" id="KW-1185">Reference proteome</keyword>
<keyword evidence="1" id="KW-0472">Membrane</keyword>
<dbReference type="RefSeq" id="WP_156265470.1">
    <property type="nucleotide sequence ID" value="NZ_NOIQ01000002.1"/>
</dbReference>
<dbReference type="AlphaFoldDB" id="A0A7K1LJ35"/>
<gene>
    <name evidence="2" type="ORF">GMA10_08270</name>
</gene>
<feature type="transmembrane region" description="Helical" evidence="1">
    <location>
        <begin position="25"/>
        <end position="46"/>
    </location>
</feature>
<comment type="caution">
    <text evidence="2">The sequence shown here is derived from an EMBL/GenBank/DDBJ whole genome shotgun (WGS) entry which is preliminary data.</text>
</comment>
<evidence type="ECO:0000313" key="3">
    <source>
        <dbReference type="Proteomes" id="UP000462152"/>
    </source>
</evidence>
<dbReference type="EMBL" id="WOGT01000004">
    <property type="protein sequence ID" value="MUN55205.1"/>
    <property type="molecule type" value="Genomic_DNA"/>
</dbReference>